<dbReference type="STRING" id="1563681.BFP71_02345"/>
<dbReference type="Gene3D" id="2.160.20.120">
    <property type="match status" value="1"/>
</dbReference>
<comment type="caution">
    <text evidence="3">The sequence shown here is derived from an EMBL/GenBank/DDBJ whole genome shotgun (WGS) entry which is preliminary data.</text>
</comment>
<accession>A0A1E5T577</accession>
<sequence length="239" mass="26040">MKKIKMNSLRTAMIALAFLMIASLSFAQNRESVNVSNFTELSVSNAFVVEISVGNTEALEIEIEDEFREYLIAEVRNGTLVIGLDNKNWSRKQRRMNSSAKAFLTVKSLERIEVSGAVSVRTRDILKSDKLRVGLSGASVARLEIETNDLNLQASGACVVNLEGEAKNQNIKMSGSSIYRAFDLQSETGVVRVNGASNASISVSEDLDVRASGASSIYYKGDPKLKMDTSGASSVKRSR</sequence>
<organism evidence="3 4">
    <name type="scientific">Roseivirga misakiensis</name>
    <dbReference type="NCBI Taxonomy" id="1563681"/>
    <lineage>
        <taxon>Bacteria</taxon>
        <taxon>Pseudomonadati</taxon>
        <taxon>Bacteroidota</taxon>
        <taxon>Cytophagia</taxon>
        <taxon>Cytophagales</taxon>
        <taxon>Roseivirgaceae</taxon>
        <taxon>Roseivirga</taxon>
    </lineage>
</organism>
<dbReference type="EMBL" id="MDGQ01000003">
    <property type="protein sequence ID" value="OEK06531.1"/>
    <property type="molecule type" value="Genomic_DNA"/>
</dbReference>
<dbReference type="OrthoDB" id="980382at2"/>
<proteinExistence type="predicted"/>
<reference evidence="3 4" key="1">
    <citation type="submission" date="2016-08" db="EMBL/GenBank/DDBJ databases">
        <title>Draft genome of Fabibacter sp. strain SK-8.</title>
        <authorList>
            <person name="Wong S.-K."/>
            <person name="Hamasaki K."/>
            <person name="Yoshizawa S."/>
        </authorList>
    </citation>
    <scope>NUCLEOTIDE SEQUENCE [LARGE SCALE GENOMIC DNA]</scope>
    <source>
        <strain evidence="3 4">SK-8</strain>
    </source>
</reference>
<evidence type="ECO:0000259" key="2">
    <source>
        <dbReference type="Pfam" id="PF10988"/>
    </source>
</evidence>
<gene>
    <name evidence="3" type="ORF">BFP71_02345</name>
</gene>
<keyword evidence="4" id="KW-1185">Reference proteome</keyword>
<name>A0A1E5T577_9BACT</name>
<dbReference type="InterPro" id="IPR021255">
    <property type="entry name" value="DUF2807"/>
</dbReference>
<keyword evidence="1" id="KW-0732">Signal</keyword>
<evidence type="ECO:0000313" key="3">
    <source>
        <dbReference type="EMBL" id="OEK06531.1"/>
    </source>
</evidence>
<feature type="signal peptide" evidence="1">
    <location>
        <begin position="1"/>
        <end position="27"/>
    </location>
</feature>
<dbReference type="AlphaFoldDB" id="A0A1E5T577"/>
<dbReference type="Pfam" id="PF10988">
    <property type="entry name" value="DUF2807"/>
    <property type="match status" value="1"/>
</dbReference>
<feature type="domain" description="Putative auto-transporter adhesin head GIN" evidence="2">
    <location>
        <begin position="37"/>
        <end position="223"/>
    </location>
</feature>
<dbReference type="Proteomes" id="UP000095552">
    <property type="component" value="Unassembled WGS sequence"/>
</dbReference>
<protein>
    <recommendedName>
        <fullName evidence="2">Putative auto-transporter adhesin head GIN domain-containing protein</fullName>
    </recommendedName>
</protein>
<evidence type="ECO:0000256" key="1">
    <source>
        <dbReference type="SAM" id="SignalP"/>
    </source>
</evidence>
<evidence type="ECO:0000313" key="4">
    <source>
        <dbReference type="Proteomes" id="UP000095552"/>
    </source>
</evidence>
<feature type="chain" id="PRO_5009185982" description="Putative auto-transporter adhesin head GIN domain-containing protein" evidence="1">
    <location>
        <begin position="28"/>
        <end position="239"/>
    </location>
</feature>